<comment type="caution">
    <text evidence="1">The sequence shown here is derived from an EMBL/GenBank/DDBJ whole genome shotgun (WGS) entry which is preliminary data.</text>
</comment>
<gene>
    <name evidence="1" type="ORF">JAO78_002175</name>
</gene>
<evidence type="ECO:0000313" key="1">
    <source>
        <dbReference type="EMBL" id="MCB5225618.1"/>
    </source>
</evidence>
<dbReference type="EMBL" id="JAEINI020000001">
    <property type="protein sequence ID" value="MCB5225618.1"/>
    <property type="molecule type" value="Genomic_DNA"/>
</dbReference>
<proteinExistence type="predicted"/>
<name>A0ABS8BZX8_9ALTE</name>
<dbReference type="RefSeq" id="WP_226749706.1">
    <property type="nucleotide sequence ID" value="NZ_JAEINI020000001.1"/>
</dbReference>
<accession>A0ABS8BZX8</accession>
<organism evidence="1 2">
    <name type="scientific">Alishewanella maricola</name>
    <dbReference type="NCBI Taxonomy" id="2795740"/>
    <lineage>
        <taxon>Bacteria</taxon>
        <taxon>Pseudomonadati</taxon>
        <taxon>Pseudomonadota</taxon>
        <taxon>Gammaproteobacteria</taxon>
        <taxon>Alteromonadales</taxon>
        <taxon>Alteromonadaceae</taxon>
        <taxon>Alishewanella</taxon>
    </lineage>
</organism>
<sequence>MPDQSINWLRSYQQLPLLSQALAQADTPETLQRVIQQARELHIQLQQSSEINLAAAMAQLSYIPSEEPATVNRTIKSWVLLMLWTRLKHWPKARRDLLGVAVLLAGCRTVHNKIPAALQLAKKLKEHKIGGIITTVLAGTFHRLQKRLPWQVHHDSPLLTLAIELGYQLQPEKGSAPALEVLLARWIIGSNDELVLTEISQLIHYAPALFLCGRVASDEQDNFWLLCHADNHSEGYQALQYWPEHQRLAEHPTKRNLDELNILPPAKLIQQHWLAKVSMPKRPEVPILNPNDLMQQSILGSLSHSDLNAQVSLLEKHPAIAQLLLENATASNRQKVAVNNLRHALASFGQAQLPLAVARAELQFYLQCQRSNQHAWLWQLQQALYHSLFLLGQHLAQPLSQQQAGLIACCASTPLWHHPSLQAVPASRLVQHQHLLSQLVQKYLLEPVKSQRLTAALLHHYQLESWAEGAMCQYTQHIEGMPWTLAEQQGLLLRLAWQLTFSVFCYPMAQQSTQHLLQQATTTLSLPLKSLKEWQQLLLQYDGLFYPLNSEFA</sequence>
<protein>
    <recommendedName>
        <fullName evidence="3">HDOD domain-containing protein</fullName>
    </recommendedName>
</protein>
<evidence type="ECO:0008006" key="3">
    <source>
        <dbReference type="Google" id="ProtNLM"/>
    </source>
</evidence>
<reference evidence="1 2" key="1">
    <citation type="submission" date="2021-10" db="EMBL/GenBank/DDBJ databases">
        <title>Alishewanella koreense sp. nov. isolated from seawater of southwestern coast in South Korea and the proposal for the reclassification of Rheinheimera perlucida and Rheinheimera tuosuensis as Arsukibacterium perlucida and Arsukibacterium tuosuensis.</title>
        <authorList>
            <person name="Kim K.H."/>
            <person name="Ruan W."/>
            <person name="Kim K.R."/>
            <person name="Baek J.H."/>
            <person name="Jeon C.O."/>
        </authorList>
    </citation>
    <scope>NUCLEOTIDE SEQUENCE [LARGE SCALE GENOMIC DNA]</scope>
    <source>
        <strain evidence="1 2">16-MA</strain>
    </source>
</reference>
<dbReference type="Proteomes" id="UP000633814">
    <property type="component" value="Unassembled WGS sequence"/>
</dbReference>
<keyword evidence="2" id="KW-1185">Reference proteome</keyword>
<evidence type="ECO:0000313" key="2">
    <source>
        <dbReference type="Proteomes" id="UP000633814"/>
    </source>
</evidence>